<evidence type="ECO:0000256" key="5">
    <source>
        <dbReference type="SAM" id="MobiDB-lite"/>
    </source>
</evidence>
<dbReference type="InterPro" id="IPR015943">
    <property type="entry name" value="WD40/YVTN_repeat-like_dom_sf"/>
</dbReference>
<feature type="repeat" description="WD" evidence="3">
    <location>
        <begin position="380"/>
        <end position="421"/>
    </location>
</feature>
<dbReference type="EMBL" id="MDYQ01000378">
    <property type="protein sequence ID" value="PRP75547.1"/>
    <property type="molecule type" value="Genomic_DNA"/>
</dbReference>
<dbReference type="SMART" id="SM00320">
    <property type="entry name" value="WD40"/>
    <property type="match status" value="8"/>
</dbReference>
<evidence type="ECO:0000256" key="1">
    <source>
        <dbReference type="ARBA" id="ARBA00022574"/>
    </source>
</evidence>
<feature type="coiled-coil region" evidence="4">
    <location>
        <begin position="1080"/>
        <end position="1139"/>
    </location>
</feature>
<proteinExistence type="predicted"/>
<dbReference type="InterPro" id="IPR036322">
    <property type="entry name" value="WD40_repeat_dom_sf"/>
</dbReference>
<dbReference type="PANTHER" id="PTHR32215">
    <property type="entry name" value="CILIA- AND FLAGELLA-ASSOCIATED PROTEIN 57"/>
    <property type="match status" value="1"/>
</dbReference>
<feature type="compositionally biased region" description="Polar residues" evidence="5">
    <location>
        <begin position="1221"/>
        <end position="1230"/>
    </location>
</feature>
<dbReference type="OrthoDB" id="10251741at2759"/>
<feature type="region of interest" description="Disordered" evidence="5">
    <location>
        <begin position="1208"/>
        <end position="1230"/>
    </location>
</feature>
<evidence type="ECO:0000256" key="3">
    <source>
        <dbReference type="PROSITE-ProRule" id="PRU00221"/>
    </source>
</evidence>
<evidence type="ECO:0000313" key="7">
    <source>
        <dbReference type="EMBL" id="PRP75547.1"/>
    </source>
</evidence>
<feature type="compositionally biased region" description="Low complexity" evidence="5">
    <location>
        <begin position="1159"/>
        <end position="1169"/>
    </location>
</feature>
<accession>A0A2P6MV30</accession>
<name>A0A2P6MV30_9EUKA</name>
<feature type="coiled-coil region" evidence="4">
    <location>
        <begin position="829"/>
        <end position="919"/>
    </location>
</feature>
<dbReference type="PANTHER" id="PTHR32215:SF0">
    <property type="entry name" value="CILIA- AND FLAGELLA-ASSOCIATED PROTEIN 57"/>
    <property type="match status" value="1"/>
</dbReference>
<feature type="repeat" description="WD" evidence="3">
    <location>
        <begin position="503"/>
        <end position="544"/>
    </location>
</feature>
<keyword evidence="4" id="KW-0175">Coiled coil</keyword>
<dbReference type="Proteomes" id="UP000241769">
    <property type="component" value="Unassembled WGS sequence"/>
</dbReference>
<reference evidence="7 8" key="1">
    <citation type="journal article" date="2018" name="Genome Biol. Evol.">
        <title>Multiple Roots of Fruiting Body Formation in Amoebozoa.</title>
        <authorList>
            <person name="Hillmann F."/>
            <person name="Forbes G."/>
            <person name="Novohradska S."/>
            <person name="Ferling I."/>
            <person name="Riege K."/>
            <person name="Groth M."/>
            <person name="Westermann M."/>
            <person name="Marz M."/>
            <person name="Spaller T."/>
            <person name="Winckler T."/>
            <person name="Schaap P."/>
            <person name="Glockner G."/>
        </authorList>
    </citation>
    <scope>NUCLEOTIDE SEQUENCE [LARGE SCALE GENOMIC DNA]</scope>
    <source>
        <strain evidence="7 8">Jena</strain>
    </source>
</reference>
<dbReference type="InterPro" id="IPR055442">
    <property type="entry name" value="Beta-prop_EML-like_2nd"/>
</dbReference>
<keyword evidence="8" id="KW-1185">Reference proteome</keyword>
<feature type="region of interest" description="Disordered" evidence="5">
    <location>
        <begin position="1149"/>
        <end position="1180"/>
    </location>
</feature>
<sequence>MSVTANLLHCFGLKGDVQDNIWYFDDNIAVFPVGDNVVVYDVVRKTQKFINGGAIGGTVEGGTSEPLEGITAMCISPNKRYVAVAEKGTTQAFVSIYDLFTLRKKKVISTRDCGSKHFVCMNFSPDSKYLITQGAEPESGCFFWNWEKQPKPLAFFKPLPASAISQCSFHPNDNSVFCISGNGVFKLYRYIDNNLKLLPGSASSALALAKRDQTQQCLCHAWVAEERIVVGTEGGDLLLFESTGEFKVVLPQSPQDNNSINSIVSYSKGFICGGSAGNIMMYEKTDDKDYYRRTRTIPLISLSVQVAPNPSAGPSLSAGSVHSMAISPSEEHLLVTTTRNQIFALTIPSVLEADTAKPSTGLTRDDTLPISPSGFEYLTTSFHSSSVYGLDVCVRKPLVATCSSDKTVRLWNYKTNSLELVKSFPEDVYAVSMHPSGFHLLIGFSDKLRLMNILMKDLAKVTDFDIRSCREVRFSHGGQFFAAVNGTIVHIFNTYTFENMGNLRGHNGKVKSVFWSPDDLRLVTCGLDGAVYEWLLKDFKRISENVQKTCLYSSAVCLEDSHTIYATGSDKKLKELVDGEVTNSFLSSVSIEQLVLSHSGKILFAGTEKGCIRCYKFPLTGEYQEYLCHSGAVARLRISIDDNYLFSTGEDGSFFMIEIKSKDVKARKVTENQLYADLDQMLIPRSDIEEKNLALDKLKYKFDELSMHHEYQIKLKEMNYVEKMKEMKENFSHQLDQWKIKYESLTTEKADAESESQNKIKEQVEKHKRKIQDIENKYQQQIVEEVERYQMLSKSKEELQALYQQNLSLIQNKHEKAIGETKEAFDQRQKEGQAKIEATRKEIEEARSEFDETKQQKQDYEEKLSAERQQVLRLRGENNLMSKKFHSLNKDIEDLKEQIQTLQDDRKQQDNRNQHLALKKEIKDRDDTLGDKEKRIFELKKRNQELEKFKFVLDYTIKELKKQIEPLNSEITDLKDQIKEMDAELERYHKNSGSLDLTIRDLRLKNEAILKETAAQKKRAVAAESECKRIRSDLHDTMSLIQEPNALKERMKELYRTHVDIQIQEAVIQSDIQLEYNRQREYLEKSVTSLKKQLNKESEKHKADSNKIMQENIALINEINALRRELKSLKQSSKDKELVFITRRDVSSSPDATQAKNLSRAPSSRMSMSARERGEKVSGEEELRMIEMQREEIKRLRKRIIELEAVRSTPHSRPLTRGDPTRNTTDFASG</sequence>
<evidence type="ECO:0000313" key="8">
    <source>
        <dbReference type="Proteomes" id="UP000241769"/>
    </source>
</evidence>
<dbReference type="InterPro" id="IPR011047">
    <property type="entry name" value="Quinoprotein_ADH-like_sf"/>
</dbReference>
<dbReference type="InParanoid" id="A0A2P6MV30"/>
<dbReference type="SUPFAM" id="SSF50998">
    <property type="entry name" value="Quinoprotein alcohol dehydrogenase-like"/>
    <property type="match status" value="1"/>
</dbReference>
<dbReference type="Gene3D" id="2.130.10.10">
    <property type="entry name" value="YVTN repeat-like/Quinoprotein amine dehydrogenase"/>
    <property type="match status" value="2"/>
</dbReference>
<dbReference type="AlphaFoldDB" id="A0A2P6MV30"/>
<evidence type="ECO:0000256" key="2">
    <source>
        <dbReference type="ARBA" id="ARBA00022737"/>
    </source>
</evidence>
<evidence type="ECO:0000259" key="6">
    <source>
        <dbReference type="Pfam" id="PF23414"/>
    </source>
</evidence>
<dbReference type="InterPro" id="IPR001680">
    <property type="entry name" value="WD40_rpt"/>
</dbReference>
<keyword evidence="2" id="KW-0677">Repeat</keyword>
<feature type="coiled-coil region" evidence="4">
    <location>
        <begin position="721"/>
        <end position="784"/>
    </location>
</feature>
<feature type="domain" description="EML-like second beta-propeller" evidence="6">
    <location>
        <begin position="387"/>
        <end position="653"/>
    </location>
</feature>
<protein>
    <submittedName>
        <fullName evidence="7">WD repeat-containing protein 65</fullName>
    </submittedName>
</protein>
<dbReference type="PROSITE" id="PS50082">
    <property type="entry name" value="WD_REPEATS_2"/>
    <property type="match status" value="2"/>
</dbReference>
<dbReference type="InterPro" id="IPR052993">
    <property type="entry name" value="CFA-57"/>
</dbReference>
<organism evidence="7 8">
    <name type="scientific">Planoprotostelium fungivorum</name>
    <dbReference type="NCBI Taxonomy" id="1890364"/>
    <lineage>
        <taxon>Eukaryota</taxon>
        <taxon>Amoebozoa</taxon>
        <taxon>Evosea</taxon>
        <taxon>Variosea</taxon>
        <taxon>Cavosteliida</taxon>
        <taxon>Cavosteliaceae</taxon>
        <taxon>Planoprotostelium</taxon>
    </lineage>
</organism>
<keyword evidence="1 3" id="KW-0853">WD repeat</keyword>
<evidence type="ECO:0000256" key="4">
    <source>
        <dbReference type="SAM" id="Coils"/>
    </source>
</evidence>
<comment type="caution">
    <text evidence="7">The sequence shown here is derived from an EMBL/GenBank/DDBJ whole genome shotgun (WGS) entry which is preliminary data.</text>
</comment>
<dbReference type="Pfam" id="PF23414">
    <property type="entry name" value="Beta-prop_EML_2"/>
    <property type="match status" value="1"/>
</dbReference>
<gene>
    <name evidence="7" type="ORF">PROFUN_09033</name>
</gene>
<dbReference type="Gene3D" id="1.10.287.1490">
    <property type="match status" value="1"/>
</dbReference>
<dbReference type="PROSITE" id="PS50294">
    <property type="entry name" value="WD_REPEATS_REGION"/>
    <property type="match status" value="1"/>
</dbReference>
<feature type="coiled-coil region" evidence="4">
    <location>
        <begin position="957"/>
        <end position="991"/>
    </location>
</feature>
<dbReference type="STRING" id="1890364.A0A2P6MV30"/>
<feature type="compositionally biased region" description="Basic and acidic residues" evidence="5">
    <location>
        <begin position="1170"/>
        <end position="1180"/>
    </location>
</feature>
<dbReference type="SUPFAM" id="SSF50978">
    <property type="entry name" value="WD40 repeat-like"/>
    <property type="match status" value="1"/>
</dbReference>